<dbReference type="AlphaFoldDB" id="A0A4R3JP19"/>
<evidence type="ECO:0000313" key="1">
    <source>
        <dbReference type="EMBL" id="GBU06360.1"/>
    </source>
</evidence>
<reference evidence="2 3" key="2">
    <citation type="submission" date="2019-03" db="EMBL/GenBank/DDBJ databases">
        <title>Genomic Encyclopedia of Type Strains, Phase IV (KMG-IV): sequencing the most valuable type-strain genomes for metagenomic binning, comparative biology and taxonomic classification.</title>
        <authorList>
            <person name="Goeker M."/>
        </authorList>
    </citation>
    <scope>NUCLEOTIDE SEQUENCE [LARGE SCALE GENOMIC DNA]</scope>
    <source>
        <strain evidence="2 3">DSM 103426</strain>
    </source>
</reference>
<dbReference type="Proteomes" id="UP000294613">
    <property type="component" value="Unassembled WGS sequence"/>
</dbReference>
<organism evidence="2 3">
    <name type="scientific">Faecalimonas umbilicata</name>
    <dbReference type="NCBI Taxonomy" id="1912855"/>
    <lineage>
        <taxon>Bacteria</taxon>
        <taxon>Bacillati</taxon>
        <taxon>Bacillota</taxon>
        <taxon>Clostridia</taxon>
        <taxon>Lachnospirales</taxon>
        <taxon>Lachnospiraceae</taxon>
        <taxon>Faecalimonas</taxon>
    </lineage>
</organism>
<evidence type="ECO:0000313" key="3">
    <source>
        <dbReference type="Proteomes" id="UP000294613"/>
    </source>
</evidence>
<gene>
    <name evidence="2" type="ORF">EDD74_10930</name>
    <name evidence="1" type="ORF">FAEUMB_29010</name>
</gene>
<sequence length="104" mass="12416">MNIYRKLYVGESIKGKEKSILRKIKYRRPQLQAYVIVLSQKEGEQLEIYHAAMLLQPLYFEKEPWIVGIAASEWEAYELVRKIAEEVHEATKTLEMKKYIQERI</sequence>
<keyword evidence="4" id="KW-1185">Reference proteome</keyword>
<evidence type="ECO:0000313" key="4">
    <source>
        <dbReference type="Proteomes" id="UP000702954"/>
    </source>
</evidence>
<evidence type="ECO:0000313" key="2">
    <source>
        <dbReference type="EMBL" id="TCS68326.1"/>
    </source>
</evidence>
<accession>A0A4R3JP19</accession>
<dbReference type="Proteomes" id="UP000702954">
    <property type="component" value="Unassembled WGS sequence"/>
</dbReference>
<dbReference type="EMBL" id="BHEO01000008">
    <property type="protein sequence ID" value="GBU06360.1"/>
    <property type="molecule type" value="Genomic_DNA"/>
</dbReference>
<reference evidence="1 4" key="1">
    <citation type="journal article" date="2018" name="Int. J. Syst. Evol. Microbiol.">
        <title>Draft Genome Sequence of Faecalimonas umbilicata JCM 30896T, an Acetate-Producing Bacterium Isolated from Human Feces.</title>
        <authorList>
            <person name="Sakamoto M."/>
            <person name="Ikeyama N."/>
            <person name="Yuki M."/>
            <person name="Ohkuma M."/>
        </authorList>
    </citation>
    <scope>NUCLEOTIDE SEQUENCE [LARGE SCALE GENOMIC DNA]</scope>
    <source>
        <strain evidence="1 4">EGH7</strain>
    </source>
</reference>
<proteinExistence type="predicted"/>
<comment type="caution">
    <text evidence="2">The sequence shown here is derived from an EMBL/GenBank/DDBJ whole genome shotgun (WGS) entry which is preliminary data.</text>
</comment>
<dbReference type="EMBL" id="SLZV01000009">
    <property type="protein sequence ID" value="TCS68326.1"/>
    <property type="molecule type" value="Genomic_DNA"/>
</dbReference>
<name>A0A4R3JP19_9FIRM</name>
<protein>
    <submittedName>
        <fullName evidence="2">Uncharacterized protein</fullName>
    </submittedName>
</protein>